<dbReference type="RefSeq" id="WP_271994144.1">
    <property type="nucleotide sequence ID" value="NZ_JAQNDN010000001.1"/>
</dbReference>
<dbReference type="Proteomes" id="UP001217838">
    <property type="component" value="Unassembled WGS sequence"/>
</dbReference>
<dbReference type="PANTHER" id="PTHR36220">
    <property type="entry name" value="UNNAMED PRODUCT"/>
    <property type="match status" value="1"/>
</dbReference>
<evidence type="ECO:0000313" key="4">
    <source>
        <dbReference type="EMBL" id="MDC0666561.1"/>
    </source>
</evidence>
<accession>A0ABT5B0G4</accession>
<organism evidence="4 5">
    <name type="scientific">Nannocystis radixulma</name>
    <dbReference type="NCBI Taxonomy" id="2995305"/>
    <lineage>
        <taxon>Bacteria</taxon>
        <taxon>Pseudomonadati</taxon>
        <taxon>Myxococcota</taxon>
        <taxon>Polyangia</taxon>
        <taxon>Nannocystales</taxon>
        <taxon>Nannocystaceae</taxon>
        <taxon>Nannocystis</taxon>
    </lineage>
</organism>
<name>A0ABT5B0G4_9BACT</name>
<dbReference type="InterPro" id="IPR013517">
    <property type="entry name" value="FG-GAP"/>
</dbReference>
<gene>
    <name evidence="4" type="ORF">POL58_02395</name>
</gene>
<dbReference type="Pfam" id="PF14312">
    <property type="entry name" value="FG-GAP_2"/>
    <property type="match status" value="2"/>
</dbReference>
<keyword evidence="3" id="KW-0325">Glycoprotein</keyword>
<evidence type="ECO:0000256" key="1">
    <source>
        <dbReference type="ARBA" id="ARBA00022729"/>
    </source>
</evidence>
<sequence length="417" mass="43936">MRPSVVVVAAAACVLAPVRARAEEGDDPGSRHANDLFGSALALDGDRLAVGAPGSNAGGFDAGLVHVYEHDDGEWRLAAQLHSPGDEPARTHFGRSVALAGDTLVVGATIEDGYIGNTDERRGAVYVYTHERGDWQLAASLGDEGTDSDSFGQAVALVGDTLAVASHWRVRDRSLLPTQVHVFRRHGAAWDAEASIDLPEPDFEAFALGDGTLLVSTGWEFAAHRREGASWRADPSLVVESGHIAGVAVDGDVALVLHGQEPRVSVHRDGDGAWSLEAELVVPELSTMIGRPALAGDLLAAAVADEQAGRRVVLWRRQDEQWQEFAAASAPLEVDRHLLFGEALAVGSRWLAIGVPGAGAGFEQSGLVLVHAIDDGLPEVARLSPEDSLTGCGCRSGGGSGGLLGGVWLLARRRRRR</sequence>
<proteinExistence type="predicted"/>
<dbReference type="InterPro" id="IPR013519">
    <property type="entry name" value="Int_alpha_beta-p"/>
</dbReference>
<dbReference type="EMBL" id="JAQNDN010000001">
    <property type="protein sequence ID" value="MDC0666561.1"/>
    <property type="molecule type" value="Genomic_DNA"/>
</dbReference>
<keyword evidence="1" id="KW-0732">Signal</keyword>
<protein>
    <submittedName>
        <fullName evidence="4">FG-GAP repeat protein</fullName>
    </submittedName>
</protein>
<keyword evidence="5" id="KW-1185">Reference proteome</keyword>
<dbReference type="Gene3D" id="2.130.10.130">
    <property type="entry name" value="Integrin alpha, N-terminal"/>
    <property type="match status" value="1"/>
</dbReference>
<dbReference type="PROSITE" id="PS51470">
    <property type="entry name" value="FG_GAP"/>
    <property type="match status" value="1"/>
</dbReference>
<evidence type="ECO:0000256" key="2">
    <source>
        <dbReference type="ARBA" id="ARBA00022737"/>
    </source>
</evidence>
<dbReference type="InterPro" id="IPR011043">
    <property type="entry name" value="Gal_Oxase/kelch_b-propeller"/>
</dbReference>
<dbReference type="InterPro" id="IPR028994">
    <property type="entry name" value="Integrin_alpha_N"/>
</dbReference>
<evidence type="ECO:0000313" key="5">
    <source>
        <dbReference type="Proteomes" id="UP001217838"/>
    </source>
</evidence>
<comment type="caution">
    <text evidence="4">The sequence shown here is derived from an EMBL/GenBank/DDBJ whole genome shotgun (WGS) entry which is preliminary data.</text>
</comment>
<dbReference type="PANTHER" id="PTHR36220:SF1">
    <property type="entry name" value="GAMMA TUBULIN COMPLEX COMPONENT C-TERMINAL DOMAIN-CONTAINING PROTEIN"/>
    <property type="match status" value="1"/>
</dbReference>
<reference evidence="4 5" key="1">
    <citation type="submission" date="2022-11" db="EMBL/GenBank/DDBJ databases">
        <title>Minimal conservation of predation-associated metabolite biosynthetic gene clusters underscores biosynthetic potential of Myxococcota including descriptions for ten novel species: Archangium lansinium sp. nov., Myxococcus landrumus sp. nov., Nannocystis bai.</title>
        <authorList>
            <person name="Ahearne A."/>
            <person name="Stevens C."/>
            <person name="Dowd S."/>
        </authorList>
    </citation>
    <scope>NUCLEOTIDE SEQUENCE [LARGE SCALE GENOMIC DNA]</scope>
    <source>
        <strain evidence="4 5">NCELM</strain>
    </source>
</reference>
<dbReference type="SUPFAM" id="SSF50965">
    <property type="entry name" value="Galactose oxidase, central domain"/>
    <property type="match status" value="1"/>
</dbReference>
<keyword evidence="2" id="KW-0677">Repeat</keyword>
<evidence type="ECO:0000256" key="3">
    <source>
        <dbReference type="ARBA" id="ARBA00023180"/>
    </source>
</evidence>